<dbReference type="OrthoDB" id="5968869at2759"/>
<dbReference type="PANTHER" id="PTHR33722:SF3">
    <property type="entry name" value="CATION CHANNEL SPERM-ASSOCIATED AUXILIARY SUBUNIT EPSILON"/>
    <property type="match status" value="1"/>
</dbReference>
<feature type="domain" description="CATSPERE second N-terminal" evidence="6">
    <location>
        <begin position="102"/>
        <end position="180"/>
    </location>
</feature>
<comment type="similarity">
    <text evidence="1">Belongs to the CATSPERD family.</text>
</comment>
<feature type="chain" id="PRO_5028805108" evidence="4">
    <location>
        <begin position="19"/>
        <end position="235"/>
    </location>
</feature>
<gene>
    <name evidence="8" type="primary">LOC114512403</name>
</gene>
<dbReference type="GO" id="GO:0036128">
    <property type="term" value="C:CatSper complex"/>
    <property type="evidence" value="ECO:0007669"/>
    <property type="project" value="InterPro"/>
</dbReference>
<evidence type="ECO:0000259" key="5">
    <source>
        <dbReference type="Pfam" id="PF22841"/>
    </source>
</evidence>
<evidence type="ECO:0000256" key="4">
    <source>
        <dbReference type="SAM" id="SignalP"/>
    </source>
</evidence>
<dbReference type="RefSeq" id="XP_035872073.1">
    <property type="nucleotide sequence ID" value="XM_036016180.1"/>
</dbReference>
<organism evidence="7 8">
    <name type="scientific">Phyllostomus discolor</name>
    <name type="common">pale spear-nosed bat</name>
    <dbReference type="NCBI Taxonomy" id="89673"/>
    <lineage>
        <taxon>Eukaryota</taxon>
        <taxon>Metazoa</taxon>
        <taxon>Chordata</taxon>
        <taxon>Craniata</taxon>
        <taxon>Vertebrata</taxon>
        <taxon>Euteleostomi</taxon>
        <taxon>Mammalia</taxon>
        <taxon>Eutheria</taxon>
        <taxon>Laurasiatheria</taxon>
        <taxon>Chiroptera</taxon>
        <taxon>Yangochiroptera</taxon>
        <taxon>Phyllostomidae</taxon>
        <taxon>Phyllostominae</taxon>
        <taxon>Phyllostomus</taxon>
    </lineage>
</organism>
<keyword evidence="2 4" id="KW-0732">Signal</keyword>
<dbReference type="GO" id="GO:0097228">
    <property type="term" value="C:sperm principal piece"/>
    <property type="evidence" value="ECO:0007669"/>
    <property type="project" value="TreeGrafter"/>
</dbReference>
<feature type="signal peptide" evidence="4">
    <location>
        <begin position="1"/>
        <end position="18"/>
    </location>
</feature>
<evidence type="ECO:0000259" key="6">
    <source>
        <dbReference type="Pfam" id="PF22843"/>
    </source>
</evidence>
<sequence length="235" mass="27124">MAAQRVAVLLSWLSCCGSALWRYYTKSPDYRIFSTRSTIQLEYEGTFFSEWSVPETCSVKNKSSPTTELRCPSPGIQIIRPIVKGPNVEEERYLFVDKSNTCFLWYYKVINFPEVLIQNLIIWVYDPENADPSELVWEAESPSPNSIMLSKQLTTLGQEPVVYTLLKGKVYFSHEKLENGKPKYEEAGEHAIQVLKSLPSQILQKVYEDTFGFQDLKTFIFTCPLAKRYFLKNVL</sequence>
<dbReference type="GO" id="GO:0030317">
    <property type="term" value="P:flagellated sperm motility"/>
    <property type="evidence" value="ECO:0007669"/>
    <property type="project" value="TreeGrafter"/>
</dbReference>
<keyword evidence="3" id="KW-0325">Glycoprotein</keyword>
<feature type="domain" description="CATSPERE first N-terminal" evidence="5">
    <location>
        <begin position="8"/>
        <end position="97"/>
    </location>
</feature>
<dbReference type="InterPro" id="IPR028751">
    <property type="entry name" value="CATSPERD/E"/>
</dbReference>
<protein>
    <submittedName>
        <fullName evidence="8">Cation channel sperm-associated protein subunit epsilon-like</fullName>
    </submittedName>
</protein>
<dbReference type="Pfam" id="PF22843">
    <property type="entry name" value="CATSPERE_NTD2"/>
    <property type="match status" value="1"/>
</dbReference>
<dbReference type="KEGG" id="pdic:114512403"/>
<keyword evidence="7" id="KW-1185">Reference proteome</keyword>
<dbReference type="InterPro" id="IPR053818">
    <property type="entry name" value="CATSPERE_NTD1"/>
</dbReference>
<dbReference type="Pfam" id="PF22841">
    <property type="entry name" value="CATSPERE_NTD1"/>
    <property type="match status" value="1"/>
</dbReference>
<dbReference type="GeneID" id="114512403"/>
<dbReference type="InParanoid" id="A0A7E6CYD4"/>
<dbReference type="AlphaFoldDB" id="A0A7E6CYD4"/>
<reference evidence="8" key="1">
    <citation type="submission" date="2025-08" db="UniProtKB">
        <authorList>
            <consortium name="RefSeq"/>
        </authorList>
    </citation>
    <scope>IDENTIFICATION</scope>
    <source>
        <tissue evidence="8">Muscle</tissue>
    </source>
</reference>
<dbReference type="InterPro" id="IPR053817">
    <property type="entry name" value="CATSPERE_NTD2"/>
</dbReference>
<dbReference type="GO" id="GO:0048240">
    <property type="term" value="P:sperm capacitation"/>
    <property type="evidence" value="ECO:0007669"/>
    <property type="project" value="TreeGrafter"/>
</dbReference>
<evidence type="ECO:0000256" key="3">
    <source>
        <dbReference type="ARBA" id="ARBA00023180"/>
    </source>
</evidence>
<evidence type="ECO:0000313" key="8">
    <source>
        <dbReference type="RefSeq" id="XP_035872073.1"/>
    </source>
</evidence>
<evidence type="ECO:0000313" key="7">
    <source>
        <dbReference type="Proteomes" id="UP000504628"/>
    </source>
</evidence>
<proteinExistence type="inferred from homology"/>
<accession>A0A7E6CYD4</accession>
<evidence type="ECO:0000256" key="2">
    <source>
        <dbReference type="ARBA" id="ARBA00022729"/>
    </source>
</evidence>
<dbReference type="Proteomes" id="UP000504628">
    <property type="component" value="Chromosome 15"/>
</dbReference>
<dbReference type="PANTHER" id="PTHR33722">
    <property type="entry name" value="CATION CHANNEL SPERM-ASSOCIATED PROTEIN SUBUNIT DELTA-RELATED"/>
    <property type="match status" value="1"/>
</dbReference>
<evidence type="ECO:0000256" key="1">
    <source>
        <dbReference type="ARBA" id="ARBA00010246"/>
    </source>
</evidence>
<name>A0A7E6CYD4_9CHIR</name>